<dbReference type="CDD" id="cd00038">
    <property type="entry name" value="CAP_ED"/>
    <property type="match status" value="1"/>
</dbReference>
<dbReference type="Pfam" id="PF00027">
    <property type="entry name" value="cNMP_binding"/>
    <property type="match status" value="1"/>
</dbReference>
<gene>
    <name evidence="2" type="ordered locus">Mar181_1799</name>
</gene>
<dbReference type="EMBL" id="CP002771">
    <property type="protein sequence ID" value="AEF54837.1"/>
    <property type="molecule type" value="Genomic_DNA"/>
</dbReference>
<protein>
    <submittedName>
        <fullName evidence="2">Transcriptional regulator, Crp/Fnr family</fullName>
    </submittedName>
</protein>
<dbReference type="HOGENOM" id="CLU_135587_0_0_6"/>
<sequence length="178" mass="19689">MKTISLDECKLDISTERLKTASIFGALANDAVAFLFKHGVLEELEAGETLFYQDDVADAFYIVINGRIGLFRKQQGSEVAIRFGEGDIGFGEEIGYVTMIALLPRAADAMAMEPTLVLKIDSYTFGLFHDNHSFDFGILILNLSRDMARKLRLVGGTLAENGISIDSNHKKPMSQYDN</sequence>
<feature type="domain" description="Cyclic nucleotide-binding" evidence="1">
    <location>
        <begin position="23"/>
        <end position="125"/>
    </location>
</feature>
<dbReference type="Proteomes" id="UP000009230">
    <property type="component" value="Chromosome"/>
</dbReference>
<keyword evidence="3" id="KW-1185">Reference proteome</keyword>
<reference evidence="2 3" key="1">
    <citation type="journal article" date="2012" name="Stand. Genomic Sci.">
        <title>Complete genome sequence of Marinomonas posidonica type strain (IVIA-Po-181(T)).</title>
        <authorList>
            <person name="Lucas-Elio P."/>
            <person name="Goodwin L."/>
            <person name="Woyke T."/>
            <person name="Pitluck S."/>
            <person name="Nolan M."/>
            <person name="Kyrpides N.C."/>
            <person name="Detter J.C."/>
            <person name="Copeland A."/>
            <person name="Lu M."/>
            <person name="Bruce D."/>
            <person name="Detter C."/>
            <person name="Tapia R."/>
            <person name="Han S."/>
            <person name="Land M.L."/>
            <person name="Ivanova N."/>
            <person name="Mikhailova N."/>
            <person name="Johnston A.W."/>
            <person name="Sanchez-Amat A."/>
        </authorList>
    </citation>
    <scope>NUCLEOTIDE SEQUENCE [LARGE SCALE GENOMIC DNA]</scope>
    <source>
        <strain evidence="3">CECT 7376 / NCIMB 14433 / IVIA-Po-181</strain>
    </source>
</reference>
<proteinExistence type="predicted"/>
<dbReference type="OrthoDB" id="5740565at2"/>
<dbReference type="Gene3D" id="2.60.120.10">
    <property type="entry name" value="Jelly Rolls"/>
    <property type="match status" value="1"/>
</dbReference>
<dbReference type="InterPro" id="IPR000595">
    <property type="entry name" value="cNMP-bd_dom"/>
</dbReference>
<dbReference type="AlphaFoldDB" id="F6D0N9"/>
<accession>F6D0N9</accession>
<dbReference type="RefSeq" id="WP_013796312.1">
    <property type="nucleotide sequence ID" value="NC_015559.1"/>
</dbReference>
<dbReference type="KEGG" id="mpc:Mar181_1799"/>
<dbReference type="SUPFAM" id="SSF51206">
    <property type="entry name" value="cAMP-binding domain-like"/>
    <property type="match status" value="1"/>
</dbReference>
<dbReference type="SMART" id="SM00100">
    <property type="entry name" value="cNMP"/>
    <property type="match status" value="1"/>
</dbReference>
<dbReference type="InterPro" id="IPR018490">
    <property type="entry name" value="cNMP-bd_dom_sf"/>
</dbReference>
<evidence type="ECO:0000313" key="3">
    <source>
        <dbReference type="Proteomes" id="UP000009230"/>
    </source>
</evidence>
<dbReference type="eggNOG" id="COG0664">
    <property type="taxonomic scope" value="Bacteria"/>
</dbReference>
<evidence type="ECO:0000313" key="2">
    <source>
        <dbReference type="EMBL" id="AEF54837.1"/>
    </source>
</evidence>
<dbReference type="InterPro" id="IPR014710">
    <property type="entry name" value="RmlC-like_jellyroll"/>
</dbReference>
<dbReference type="PROSITE" id="PS50042">
    <property type="entry name" value="CNMP_BINDING_3"/>
    <property type="match status" value="1"/>
</dbReference>
<organism evidence="2 3">
    <name type="scientific">Marinomonas posidonica (strain CECT 7376 / NCIMB 14433 / IVIA-Po-181)</name>
    <dbReference type="NCBI Taxonomy" id="491952"/>
    <lineage>
        <taxon>Bacteria</taxon>
        <taxon>Pseudomonadati</taxon>
        <taxon>Pseudomonadota</taxon>
        <taxon>Gammaproteobacteria</taxon>
        <taxon>Oceanospirillales</taxon>
        <taxon>Oceanospirillaceae</taxon>
        <taxon>Marinomonas</taxon>
    </lineage>
</organism>
<name>F6D0N9_MARPP</name>
<evidence type="ECO:0000259" key="1">
    <source>
        <dbReference type="PROSITE" id="PS50042"/>
    </source>
</evidence>
<dbReference type="STRING" id="491952.Mar181_1799"/>